<keyword evidence="4" id="KW-1185">Reference proteome</keyword>
<dbReference type="Proteomes" id="UP001059295">
    <property type="component" value="Chromosome"/>
</dbReference>
<dbReference type="EMBL" id="CP102294">
    <property type="protein sequence ID" value="UWN56864.1"/>
    <property type="molecule type" value="Genomic_DNA"/>
</dbReference>
<feature type="compositionally biased region" description="Basic and acidic residues" evidence="1">
    <location>
        <begin position="1"/>
        <end position="12"/>
    </location>
</feature>
<keyword evidence="2" id="KW-1133">Transmembrane helix</keyword>
<dbReference type="InterPro" id="IPR045755">
    <property type="entry name" value="FtsL-like"/>
</dbReference>
<evidence type="ECO:0000313" key="4">
    <source>
        <dbReference type="Proteomes" id="UP001059295"/>
    </source>
</evidence>
<evidence type="ECO:0000256" key="2">
    <source>
        <dbReference type="SAM" id="Phobius"/>
    </source>
</evidence>
<proteinExistence type="predicted"/>
<keyword evidence="2" id="KW-0472">Membrane</keyword>
<evidence type="ECO:0000313" key="3">
    <source>
        <dbReference type="EMBL" id="UWN56864.1"/>
    </source>
</evidence>
<dbReference type="Pfam" id="PF19579">
    <property type="entry name" value="FtsL_2"/>
    <property type="match status" value="1"/>
</dbReference>
<feature type="transmembrane region" description="Helical" evidence="2">
    <location>
        <begin position="64"/>
        <end position="84"/>
    </location>
</feature>
<name>A0ABY5UZQ5_9BACT</name>
<dbReference type="RefSeq" id="WP_019245817.1">
    <property type="nucleotide sequence ID" value="NZ_CAPH01000010.1"/>
</dbReference>
<reference evidence="3" key="1">
    <citation type="journal article" date="2022" name="Cell">
        <title>Design, construction, and in vivo augmentation of a complex gut microbiome.</title>
        <authorList>
            <person name="Cheng A.G."/>
            <person name="Ho P.Y."/>
            <person name="Aranda-Diaz A."/>
            <person name="Jain S."/>
            <person name="Yu F.B."/>
            <person name="Meng X."/>
            <person name="Wang M."/>
            <person name="Iakiviak M."/>
            <person name="Nagashima K."/>
            <person name="Zhao A."/>
            <person name="Murugkar P."/>
            <person name="Patil A."/>
            <person name="Atabakhsh K."/>
            <person name="Weakley A."/>
            <person name="Yan J."/>
            <person name="Brumbaugh A.R."/>
            <person name="Higginbottom S."/>
            <person name="Dimas A."/>
            <person name="Shiver A.L."/>
            <person name="Deutschbauer A."/>
            <person name="Neff N."/>
            <person name="Sonnenburg J.L."/>
            <person name="Huang K.C."/>
            <person name="Fischbach M.A."/>
        </authorList>
    </citation>
    <scope>NUCLEOTIDE SEQUENCE</scope>
    <source>
        <strain evidence="3">AP11</strain>
    </source>
</reference>
<evidence type="ECO:0000256" key="1">
    <source>
        <dbReference type="SAM" id="MobiDB-lite"/>
    </source>
</evidence>
<gene>
    <name evidence="3" type="ORF">NQ491_09440</name>
</gene>
<keyword evidence="2" id="KW-0812">Transmembrane</keyword>
<feature type="region of interest" description="Disordered" evidence="1">
    <location>
        <begin position="1"/>
        <end position="42"/>
    </location>
</feature>
<organism evidence="3 4">
    <name type="scientific">Alistipes ihumii AP11</name>
    <dbReference type="NCBI Taxonomy" id="1211813"/>
    <lineage>
        <taxon>Bacteria</taxon>
        <taxon>Pseudomonadati</taxon>
        <taxon>Bacteroidota</taxon>
        <taxon>Bacteroidia</taxon>
        <taxon>Bacteroidales</taxon>
        <taxon>Rikenellaceae</taxon>
        <taxon>Alistipes</taxon>
    </lineage>
</organism>
<protein>
    <submittedName>
        <fullName evidence="3">FtsL-like putative cell division protein</fullName>
    </submittedName>
</protein>
<accession>A0ABY5UZQ5</accession>
<sequence>MDMEDDFGRSWRQDGPAEGPSAAVPERERQPDPQPVRPPSRFERYVGQMLSGSFLMRAEVRRQYPYVLFMALLMFLYIANGFHIQKLHRRHDRLTEQVKELRARSLTVSSLRMISTRQSEIIRELELRGIPLEESLSPPKVIEK</sequence>
<dbReference type="GeneID" id="82891956"/>